<reference evidence="2" key="1">
    <citation type="submission" date="2023-01" db="EMBL/GenBank/DDBJ databases">
        <authorList>
            <person name="Van Ghelder C."/>
            <person name="Rancurel C."/>
        </authorList>
    </citation>
    <scope>NUCLEOTIDE SEQUENCE</scope>
    <source>
        <strain evidence="2">CNCM I-4278</strain>
    </source>
</reference>
<evidence type="ECO:0000313" key="2">
    <source>
        <dbReference type="EMBL" id="CAI6339645.1"/>
    </source>
</evidence>
<dbReference type="Proteomes" id="UP001152607">
    <property type="component" value="Unassembled WGS sequence"/>
</dbReference>
<dbReference type="AlphaFoldDB" id="A0A9W4UPA4"/>
<sequence>MRLIACGLGLMLFPCLVSATELLGESECFRRIYSPVITLMSQIWWDHWDAVARPS</sequence>
<dbReference type="EMBL" id="CAOQHR010000009">
    <property type="protein sequence ID" value="CAI6339645.1"/>
    <property type="molecule type" value="Genomic_DNA"/>
</dbReference>
<keyword evidence="3" id="KW-1185">Reference proteome</keyword>
<comment type="caution">
    <text evidence="2">The sequence shown here is derived from an EMBL/GenBank/DDBJ whole genome shotgun (WGS) entry which is preliminary data.</text>
</comment>
<name>A0A9W4UPA4_9PLEO</name>
<proteinExistence type="predicted"/>
<accession>A0A9W4UPA4</accession>
<feature type="chain" id="PRO_5040731847" evidence="1">
    <location>
        <begin position="20"/>
        <end position="55"/>
    </location>
</feature>
<evidence type="ECO:0000313" key="3">
    <source>
        <dbReference type="Proteomes" id="UP001152607"/>
    </source>
</evidence>
<evidence type="ECO:0000256" key="1">
    <source>
        <dbReference type="SAM" id="SignalP"/>
    </source>
</evidence>
<keyword evidence="1" id="KW-0732">Signal</keyword>
<gene>
    <name evidence="2" type="ORF">PDIGIT_LOCUS12808</name>
</gene>
<organism evidence="2 3">
    <name type="scientific">Periconia digitata</name>
    <dbReference type="NCBI Taxonomy" id="1303443"/>
    <lineage>
        <taxon>Eukaryota</taxon>
        <taxon>Fungi</taxon>
        <taxon>Dikarya</taxon>
        <taxon>Ascomycota</taxon>
        <taxon>Pezizomycotina</taxon>
        <taxon>Dothideomycetes</taxon>
        <taxon>Pleosporomycetidae</taxon>
        <taxon>Pleosporales</taxon>
        <taxon>Massarineae</taxon>
        <taxon>Periconiaceae</taxon>
        <taxon>Periconia</taxon>
    </lineage>
</organism>
<protein>
    <submittedName>
        <fullName evidence="2">Uncharacterized protein</fullName>
    </submittedName>
</protein>
<feature type="signal peptide" evidence="1">
    <location>
        <begin position="1"/>
        <end position="19"/>
    </location>
</feature>